<name>A0ABR6ZFI1_9BURK</name>
<dbReference type="RefSeq" id="WP_186955995.1">
    <property type="nucleotide sequence ID" value="NZ_JACOFX010000017.1"/>
</dbReference>
<evidence type="ECO:0000256" key="5">
    <source>
        <dbReference type="ARBA" id="ARBA00022741"/>
    </source>
</evidence>
<dbReference type="EMBL" id="JACOFX010000017">
    <property type="protein sequence ID" value="MBC3910485.1"/>
    <property type="molecule type" value="Genomic_DNA"/>
</dbReference>
<keyword evidence="5" id="KW-0547">Nucleotide-binding</keyword>
<keyword evidence="4" id="KW-1003">Cell membrane</keyword>
<keyword evidence="9" id="KW-1185">Reference proteome</keyword>
<evidence type="ECO:0000259" key="7">
    <source>
        <dbReference type="PROSITE" id="PS50893"/>
    </source>
</evidence>
<gene>
    <name evidence="8" type="ORF">H8L47_23240</name>
</gene>
<protein>
    <submittedName>
        <fullName evidence="8">ATP-binding cassette domain-containing protein</fullName>
    </submittedName>
</protein>
<keyword evidence="3" id="KW-0536">Nodulation</keyword>
<organism evidence="8 9">
    <name type="scientific">Undibacterium umbellatum</name>
    <dbReference type="NCBI Taxonomy" id="2762300"/>
    <lineage>
        <taxon>Bacteria</taxon>
        <taxon>Pseudomonadati</taxon>
        <taxon>Pseudomonadota</taxon>
        <taxon>Betaproteobacteria</taxon>
        <taxon>Burkholderiales</taxon>
        <taxon>Oxalobacteraceae</taxon>
        <taxon>Undibacterium</taxon>
    </lineage>
</organism>
<keyword evidence="6 8" id="KW-0067">ATP-binding</keyword>
<evidence type="ECO:0000256" key="2">
    <source>
        <dbReference type="ARBA" id="ARBA00022448"/>
    </source>
</evidence>
<dbReference type="Pfam" id="PF00005">
    <property type="entry name" value="ABC_tran"/>
    <property type="match status" value="1"/>
</dbReference>
<dbReference type="GO" id="GO:0005524">
    <property type="term" value="F:ATP binding"/>
    <property type="evidence" value="ECO:0007669"/>
    <property type="project" value="UniProtKB-KW"/>
</dbReference>
<dbReference type="Gene3D" id="3.40.50.300">
    <property type="entry name" value="P-loop containing nucleotide triphosphate hydrolases"/>
    <property type="match status" value="1"/>
</dbReference>
<evidence type="ECO:0000256" key="3">
    <source>
        <dbReference type="ARBA" id="ARBA00022458"/>
    </source>
</evidence>
<dbReference type="PANTHER" id="PTHR42711:SF5">
    <property type="entry name" value="ABC TRANSPORTER ATP-BINDING PROTEIN NATA"/>
    <property type="match status" value="1"/>
</dbReference>
<dbReference type="SMART" id="SM00382">
    <property type="entry name" value="AAA"/>
    <property type="match status" value="1"/>
</dbReference>
<proteinExistence type="inferred from homology"/>
<keyword evidence="2" id="KW-0813">Transport</keyword>
<sequence>MIIVNDLHKEFVRLGKSSGNALVQTARTLGLMKKDREVVKAVNGVSFSAQDACITGLLGANGAGKTTSLRMIAALLQADKGEIKVDGATVKAGTSSTQSHMGVLSDARGLYPRLTARENIHYYGVLHGMDNEHAEQRTRQLSQWLDMDKLLDRRTDGFSQGERMKTALARALVHDPKNIILDEPTNGLDVVATRALREFLRFLRSPEGGSKCIIFSTHIMQEVERLCDQVVIVADGKDVAHGTVDELLQQSGENNFEDAFVKLAFLHPQKSLTGVN</sequence>
<dbReference type="InterPro" id="IPR003439">
    <property type="entry name" value="ABC_transporter-like_ATP-bd"/>
</dbReference>
<comment type="similarity">
    <text evidence="1">Belongs to the ABC transporter superfamily.</text>
</comment>
<evidence type="ECO:0000313" key="8">
    <source>
        <dbReference type="EMBL" id="MBC3910485.1"/>
    </source>
</evidence>
<dbReference type="InterPro" id="IPR003593">
    <property type="entry name" value="AAA+_ATPase"/>
</dbReference>
<dbReference type="Proteomes" id="UP000646911">
    <property type="component" value="Unassembled WGS sequence"/>
</dbReference>
<keyword evidence="4" id="KW-0472">Membrane</keyword>
<dbReference type="InterPro" id="IPR050763">
    <property type="entry name" value="ABC_transporter_ATP-binding"/>
</dbReference>
<feature type="domain" description="ABC transporter" evidence="7">
    <location>
        <begin position="26"/>
        <end position="260"/>
    </location>
</feature>
<accession>A0ABR6ZFI1</accession>
<evidence type="ECO:0000256" key="4">
    <source>
        <dbReference type="ARBA" id="ARBA00022475"/>
    </source>
</evidence>
<evidence type="ECO:0000256" key="6">
    <source>
        <dbReference type="ARBA" id="ARBA00022840"/>
    </source>
</evidence>
<evidence type="ECO:0000313" key="9">
    <source>
        <dbReference type="Proteomes" id="UP000646911"/>
    </source>
</evidence>
<evidence type="ECO:0000256" key="1">
    <source>
        <dbReference type="ARBA" id="ARBA00005417"/>
    </source>
</evidence>
<reference evidence="8 9" key="1">
    <citation type="submission" date="2020-08" db="EMBL/GenBank/DDBJ databases">
        <title>Novel species isolated from subtropical streams in China.</title>
        <authorList>
            <person name="Lu H."/>
        </authorList>
    </citation>
    <scope>NUCLEOTIDE SEQUENCE [LARGE SCALE GENOMIC DNA]</scope>
    <source>
        <strain evidence="8 9">NL8W</strain>
    </source>
</reference>
<dbReference type="SUPFAM" id="SSF52540">
    <property type="entry name" value="P-loop containing nucleoside triphosphate hydrolases"/>
    <property type="match status" value="1"/>
</dbReference>
<dbReference type="PANTHER" id="PTHR42711">
    <property type="entry name" value="ABC TRANSPORTER ATP-BINDING PROTEIN"/>
    <property type="match status" value="1"/>
</dbReference>
<dbReference type="InterPro" id="IPR027417">
    <property type="entry name" value="P-loop_NTPase"/>
</dbReference>
<comment type="caution">
    <text evidence="8">The sequence shown here is derived from an EMBL/GenBank/DDBJ whole genome shotgun (WGS) entry which is preliminary data.</text>
</comment>
<dbReference type="PROSITE" id="PS50893">
    <property type="entry name" value="ABC_TRANSPORTER_2"/>
    <property type="match status" value="1"/>
</dbReference>